<accession>A0A167FKN2</accession>
<feature type="compositionally biased region" description="Low complexity" evidence="6">
    <location>
        <begin position="75"/>
        <end position="93"/>
    </location>
</feature>
<feature type="compositionally biased region" description="Polar residues" evidence="6">
    <location>
        <begin position="138"/>
        <end position="153"/>
    </location>
</feature>
<dbReference type="PANTHER" id="PTHR21535">
    <property type="entry name" value="MAGNESIUM AND COBALT TRANSPORT PROTEIN/MITOCHONDRIAL IMPORT INNER MEMBRANE TRANSLOCASE SUBUNIT TIM8"/>
    <property type="match status" value="1"/>
</dbReference>
<keyword evidence="5 7" id="KW-0472">Membrane</keyword>
<dbReference type="OrthoDB" id="29879at2759"/>
<evidence type="ECO:0000256" key="5">
    <source>
        <dbReference type="ARBA" id="ARBA00023136"/>
    </source>
</evidence>
<feature type="transmembrane region" description="Helical" evidence="7">
    <location>
        <begin position="439"/>
        <end position="462"/>
    </location>
</feature>
<dbReference type="InterPro" id="IPR045863">
    <property type="entry name" value="CorA_TM1_TM2"/>
</dbReference>
<keyword evidence="9" id="KW-1185">Reference proteome</keyword>
<dbReference type="PANTHER" id="PTHR21535:SF55">
    <property type="entry name" value="MAGNESIUM TRANSPORTER ALR1-RELATED"/>
    <property type="match status" value="1"/>
</dbReference>
<protein>
    <submittedName>
        <fullName evidence="8">Putative Mg(2+) transporter ALR2</fullName>
    </submittedName>
</protein>
<dbReference type="Gene3D" id="3.30.460.20">
    <property type="entry name" value="CorA soluble domain-like"/>
    <property type="match status" value="1"/>
</dbReference>
<feature type="region of interest" description="Disordered" evidence="6">
    <location>
        <begin position="130"/>
        <end position="153"/>
    </location>
</feature>
<dbReference type="SUPFAM" id="SSF143865">
    <property type="entry name" value="CorA soluble domain-like"/>
    <property type="match status" value="1"/>
</dbReference>
<proteinExistence type="inferred from homology"/>
<keyword evidence="3 7" id="KW-0812">Transmembrane</keyword>
<feature type="region of interest" description="Disordered" evidence="6">
    <location>
        <begin position="70"/>
        <end position="95"/>
    </location>
</feature>
<dbReference type="InterPro" id="IPR044089">
    <property type="entry name" value="Alr1-like"/>
</dbReference>
<dbReference type="GO" id="GO:0015095">
    <property type="term" value="F:magnesium ion transmembrane transporter activity"/>
    <property type="evidence" value="ECO:0007669"/>
    <property type="project" value="InterPro"/>
</dbReference>
<dbReference type="Gene3D" id="1.20.58.340">
    <property type="entry name" value="Magnesium transport protein CorA, transmembrane region"/>
    <property type="match status" value="2"/>
</dbReference>
<dbReference type="CDD" id="cd12829">
    <property type="entry name" value="Alr1p-like"/>
    <property type="match status" value="1"/>
</dbReference>
<comment type="similarity">
    <text evidence="2">Belongs to the CorA metal ion transporter (MIT) (TC 1.A.35) family.</text>
</comment>
<name>A0A167FKN2_9ASCO</name>
<dbReference type="Proteomes" id="UP000189580">
    <property type="component" value="Chromosome b"/>
</dbReference>
<dbReference type="GO" id="GO:0005886">
    <property type="term" value="C:plasma membrane"/>
    <property type="evidence" value="ECO:0007669"/>
    <property type="project" value="TreeGrafter"/>
</dbReference>
<keyword evidence="4 7" id="KW-1133">Transmembrane helix</keyword>
<evidence type="ECO:0000313" key="8">
    <source>
        <dbReference type="EMBL" id="ANB15421.1"/>
    </source>
</evidence>
<evidence type="ECO:0000256" key="1">
    <source>
        <dbReference type="ARBA" id="ARBA00004141"/>
    </source>
</evidence>
<gene>
    <name evidence="8" type="primary">ALR2</name>
    <name evidence="8" type="ORF">AWJ20_3048</name>
</gene>
<dbReference type="KEGG" id="slb:AWJ20_3048"/>
<evidence type="ECO:0000256" key="4">
    <source>
        <dbReference type="ARBA" id="ARBA00022989"/>
    </source>
</evidence>
<reference evidence="8 9" key="1">
    <citation type="submission" date="2016-02" db="EMBL/GenBank/DDBJ databases">
        <title>Complete genome sequence and transcriptome regulation of the pentose utilising yeast Sugiyamaella lignohabitans.</title>
        <authorList>
            <person name="Bellasio M."/>
            <person name="Peymann A."/>
            <person name="Valli M."/>
            <person name="Sipitzky M."/>
            <person name="Graf A."/>
            <person name="Sauer M."/>
            <person name="Marx H."/>
            <person name="Mattanovich D."/>
        </authorList>
    </citation>
    <scope>NUCLEOTIDE SEQUENCE [LARGE SCALE GENOMIC DNA]</scope>
    <source>
        <strain evidence="8 9">CBS 10342</strain>
    </source>
</reference>
<evidence type="ECO:0000256" key="6">
    <source>
        <dbReference type="SAM" id="MobiDB-lite"/>
    </source>
</evidence>
<dbReference type="FunFam" id="1.20.58.340:FF:000016">
    <property type="entry name" value="Magnesium transporter ALR1"/>
    <property type="match status" value="1"/>
</dbReference>
<dbReference type="AlphaFoldDB" id="A0A167FKN2"/>
<feature type="transmembrane region" description="Helical" evidence="7">
    <location>
        <begin position="474"/>
        <end position="495"/>
    </location>
</feature>
<dbReference type="RefSeq" id="XP_018737898.1">
    <property type="nucleotide sequence ID" value="XM_018880040.1"/>
</dbReference>
<evidence type="ECO:0000256" key="3">
    <source>
        <dbReference type="ARBA" id="ARBA00022692"/>
    </source>
</evidence>
<sequence>MGQNEEDVCFPMIKSDERTGIDFVELDSFVEESTRVAYTRGDDDFAHHRKSVGGRFQANHRPLAPQAIGIQTDRQSTSNINSSNSPDSQPSSDMTKVGVDLNEKLHINSSLNLGAREKNLLVPAKSRVQEYPEEPANPYQNATFTDSSKGSSSPDIDRFSFFAADSEETVHATNLPSLLDDGQSFKDLFTDENGTWWLDCLDPTEGEMRVLSKAFGIHPLTVEDIRTEESREKVELFRDYYFVCFHTFDSDPESEDFLEPINMYIVVFRDGILSFHFSPLQHSINVRRRIRQLRDYVSVSADWICYALIDDITDSFAPIIHEIEVETDIIEDSVFVARESDFGHMLRRIGEARRKVMTLLRLLSGKADVIKMFAKRCNEQWDNAPKGEIGLYLGDIQDHIITMYQNLSAYEKIFSRSHANYLAQIQVESVYSNNRVTQILGKATIIGTVLVPMNLITGLFGMNVKIPGEAGPNLGWFFGIVGFILLMVLVLGLLAQRWMDTSVQAVDQQSGGSRRAGSIFSRRSRSLTTGRGV</sequence>
<dbReference type="Pfam" id="PF01544">
    <property type="entry name" value="CorA"/>
    <property type="match status" value="1"/>
</dbReference>
<organism evidence="8 9">
    <name type="scientific">Sugiyamaella lignohabitans</name>
    <dbReference type="NCBI Taxonomy" id="796027"/>
    <lineage>
        <taxon>Eukaryota</taxon>
        <taxon>Fungi</taxon>
        <taxon>Dikarya</taxon>
        <taxon>Ascomycota</taxon>
        <taxon>Saccharomycotina</taxon>
        <taxon>Dipodascomycetes</taxon>
        <taxon>Dipodascales</taxon>
        <taxon>Trichomonascaceae</taxon>
        <taxon>Sugiyamaella</taxon>
    </lineage>
</organism>
<comment type="subcellular location">
    <subcellularLocation>
        <location evidence="1">Membrane</location>
        <topology evidence="1">Multi-pass membrane protein</topology>
    </subcellularLocation>
</comment>
<dbReference type="InterPro" id="IPR002523">
    <property type="entry name" value="MgTranspt_CorA/ZnTranspt_ZntB"/>
</dbReference>
<dbReference type="InterPro" id="IPR045861">
    <property type="entry name" value="CorA_cytoplasmic_dom"/>
</dbReference>
<dbReference type="GeneID" id="30035027"/>
<dbReference type="SUPFAM" id="SSF144083">
    <property type="entry name" value="Magnesium transport protein CorA, transmembrane region"/>
    <property type="match status" value="1"/>
</dbReference>
<dbReference type="GO" id="GO:0010961">
    <property type="term" value="P:intracellular magnesium ion homeostasis"/>
    <property type="evidence" value="ECO:0007669"/>
    <property type="project" value="TreeGrafter"/>
</dbReference>
<evidence type="ECO:0000256" key="7">
    <source>
        <dbReference type="SAM" id="Phobius"/>
    </source>
</evidence>
<evidence type="ECO:0000256" key="2">
    <source>
        <dbReference type="ARBA" id="ARBA00009765"/>
    </source>
</evidence>
<dbReference type="EMBL" id="CP014503">
    <property type="protein sequence ID" value="ANB15421.1"/>
    <property type="molecule type" value="Genomic_DNA"/>
</dbReference>
<evidence type="ECO:0000313" key="9">
    <source>
        <dbReference type="Proteomes" id="UP000189580"/>
    </source>
</evidence>